<dbReference type="AlphaFoldDB" id="A0A6A6ZME3"/>
<evidence type="ECO:0000313" key="3">
    <source>
        <dbReference type="Proteomes" id="UP000799424"/>
    </source>
</evidence>
<dbReference type="EMBL" id="MU006235">
    <property type="protein sequence ID" value="KAF2822230.1"/>
    <property type="molecule type" value="Genomic_DNA"/>
</dbReference>
<keyword evidence="3" id="KW-1185">Reference proteome</keyword>
<keyword evidence="1" id="KW-0732">Signal</keyword>
<protein>
    <recommendedName>
        <fullName evidence="4">Secreted protein</fullName>
    </recommendedName>
</protein>
<evidence type="ECO:0008006" key="4">
    <source>
        <dbReference type="Google" id="ProtNLM"/>
    </source>
</evidence>
<proteinExistence type="predicted"/>
<feature type="signal peptide" evidence="1">
    <location>
        <begin position="1"/>
        <end position="18"/>
    </location>
</feature>
<sequence length="113" mass="12206">MSIILFLTLLDLFALSTALPIIVIPDSMWDVQRSVNYKAIHAASMLKWNELYGPKTEAVGVEAEPAVVETKLTPAGPAKMVKTRAARAARGIKVTHPDGMKSVPMPGMQCAVM</sequence>
<accession>A0A6A6ZME3</accession>
<organism evidence="2 3">
    <name type="scientific">Ophiobolus disseminans</name>
    <dbReference type="NCBI Taxonomy" id="1469910"/>
    <lineage>
        <taxon>Eukaryota</taxon>
        <taxon>Fungi</taxon>
        <taxon>Dikarya</taxon>
        <taxon>Ascomycota</taxon>
        <taxon>Pezizomycotina</taxon>
        <taxon>Dothideomycetes</taxon>
        <taxon>Pleosporomycetidae</taxon>
        <taxon>Pleosporales</taxon>
        <taxon>Pleosporineae</taxon>
        <taxon>Phaeosphaeriaceae</taxon>
        <taxon>Ophiobolus</taxon>
    </lineage>
</organism>
<dbReference type="Proteomes" id="UP000799424">
    <property type="component" value="Unassembled WGS sequence"/>
</dbReference>
<reference evidence="2" key="1">
    <citation type="journal article" date="2020" name="Stud. Mycol.">
        <title>101 Dothideomycetes genomes: a test case for predicting lifestyles and emergence of pathogens.</title>
        <authorList>
            <person name="Haridas S."/>
            <person name="Albert R."/>
            <person name="Binder M."/>
            <person name="Bloem J."/>
            <person name="Labutti K."/>
            <person name="Salamov A."/>
            <person name="Andreopoulos B."/>
            <person name="Baker S."/>
            <person name="Barry K."/>
            <person name="Bills G."/>
            <person name="Bluhm B."/>
            <person name="Cannon C."/>
            <person name="Castanera R."/>
            <person name="Culley D."/>
            <person name="Daum C."/>
            <person name="Ezra D."/>
            <person name="Gonzalez J."/>
            <person name="Henrissat B."/>
            <person name="Kuo A."/>
            <person name="Liang C."/>
            <person name="Lipzen A."/>
            <person name="Lutzoni F."/>
            <person name="Magnuson J."/>
            <person name="Mondo S."/>
            <person name="Nolan M."/>
            <person name="Ohm R."/>
            <person name="Pangilinan J."/>
            <person name="Park H.-J."/>
            <person name="Ramirez L."/>
            <person name="Alfaro M."/>
            <person name="Sun H."/>
            <person name="Tritt A."/>
            <person name="Yoshinaga Y."/>
            <person name="Zwiers L.-H."/>
            <person name="Turgeon B."/>
            <person name="Goodwin S."/>
            <person name="Spatafora J."/>
            <person name="Crous P."/>
            <person name="Grigoriev I."/>
        </authorList>
    </citation>
    <scope>NUCLEOTIDE SEQUENCE</scope>
    <source>
        <strain evidence="2">CBS 113818</strain>
    </source>
</reference>
<name>A0A6A6ZME3_9PLEO</name>
<gene>
    <name evidence="2" type="ORF">CC86DRAFT_373395</name>
</gene>
<feature type="chain" id="PRO_5025367541" description="Secreted protein" evidence="1">
    <location>
        <begin position="19"/>
        <end position="113"/>
    </location>
</feature>
<evidence type="ECO:0000256" key="1">
    <source>
        <dbReference type="SAM" id="SignalP"/>
    </source>
</evidence>
<evidence type="ECO:0000313" key="2">
    <source>
        <dbReference type="EMBL" id="KAF2822230.1"/>
    </source>
</evidence>